<protein>
    <submittedName>
        <fullName evidence="2">Uncharacterized protein</fullName>
    </submittedName>
</protein>
<gene>
    <name evidence="2" type="ORF">RJT34_12904</name>
</gene>
<keyword evidence="1" id="KW-1133">Transmembrane helix</keyword>
<comment type="caution">
    <text evidence="2">The sequence shown here is derived from an EMBL/GenBank/DDBJ whole genome shotgun (WGS) entry which is preliminary data.</text>
</comment>
<dbReference type="EMBL" id="JAYKXN010000003">
    <property type="protein sequence ID" value="KAK7302025.1"/>
    <property type="molecule type" value="Genomic_DNA"/>
</dbReference>
<evidence type="ECO:0000313" key="3">
    <source>
        <dbReference type="Proteomes" id="UP001359559"/>
    </source>
</evidence>
<keyword evidence="1" id="KW-0812">Transmembrane</keyword>
<name>A0AAN9JML6_CLITE</name>
<sequence length="66" mass="7807">MHLVQSYYFERDGISHHHLLWFLRPGQLTIYLYVVFHFLSILNLFVSALFSLFASKEREMSSTLVG</sequence>
<keyword evidence="1" id="KW-0472">Membrane</keyword>
<reference evidence="2 3" key="1">
    <citation type="submission" date="2024-01" db="EMBL/GenBank/DDBJ databases">
        <title>The genomes of 5 underutilized Papilionoideae crops provide insights into root nodulation and disease resistance.</title>
        <authorList>
            <person name="Yuan L."/>
        </authorList>
    </citation>
    <scope>NUCLEOTIDE SEQUENCE [LARGE SCALE GENOMIC DNA]</scope>
    <source>
        <strain evidence="2">LY-2023</strain>
        <tissue evidence="2">Leaf</tissue>
    </source>
</reference>
<dbReference type="AlphaFoldDB" id="A0AAN9JML6"/>
<feature type="transmembrane region" description="Helical" evidence="1">
    <location>
        <begin position="30"/>
        <end position="54"/>
    </location>
</feature>
<dbReference type="Proteomes" id="UP001359559">
    <property type="component" value="Unassembled WGS sequence"/>
</dbReference>
<accession>A0AAN9JML6</accession>
<evidence type="ECO:0000256" key="1">
    <source>
        <dbReference type="SAM" id="Phobius"/>
    </source>
</evidence>
<keyword evidence="3" id="KW-1185">Reference proteome</keyword>
<organism evidence="2 3">
    <name type="scientific">Clitoria ternatea</name>
    <name type="common">Butterfly pea</name>
    <dbReference type="NCBI Taxonomy" id="43366"/>
    <lineage>
        <taxon>Eukaryota</taxon>
        <taxon>Viridiplantae</taxon>
        <taxon>Streptophyta</taxon>
        <taxon>Embryophyta</taxon>
        <taxon>Tracheophyta</taxon>
        <taxon>Spermatophyta</taxon>
        <taxon>Magnoliopsida</taxon>
        <taxon>eudicotyledons</taxon>
        <taxon>Gunneridae</taxon>
        <taxon>Pentapetalae</taxon>
        <taxon>rosids</taxon>
        <taxon>fabids</taxon>
        <taxon>Fabales</taxon>
        <taxon>Fabaceae</taxon>
        <taxon>Papilionoideae</taxon>
        <taxon>50 kb inversion clade</taxon>
        <taxon>NPAAA clade</taxon>
        <taxon>indigoferoid/millettioid clade</taxon>
        <taxon>Phaseoleae</taxon>
        <taxon>Clitoria</taxon>
    </lineage>
</organism>
<proteinExistence type="predicted"/>
<evidence type="ECO:0000313" key="2">
    <source>
        <dbReference type="EMBL" id="KAK7302025.1"/>
    </source>
</evidence>